<proteinExistence type="predicted"/>
<accession>A0ABQ4XWR7</accession>
<evidence type="ECO:0000313" key="1">
    <source>
        <dbReference type="EMBL" id="GJS69316.1"/>
    </source>
</evidence>
<reference evidence="1" key="2">
    <citation type="submission" date="2022-01" db="EMBL/GenBank/DDBJ databases">
        <authorList>
            <person name="Yamashiro T."/>
            <person name="Shiraishi A."/>
            <person name="Satake H."/>
            <person name="Nakayama K."/>
        </authorList>
    </citation>
    <scope>NUCLEOTIDE SEQUENCE</scope>
</reference>
<gene>
    <name evidence="1" type="ORF">Tco_0702157</name>
</gene>
<name>A0ABQ4XWR7_9ASTR</name>
<dbReference type="EMBL" id="BQNB010009854">
    <property type="protein sequence ID" value="GJS69316.1"/>
    <property type="molecule type" value="Genomic_DNA"/>
</dbReference>
<protein>
    <submittedName>
        <fullName evidence="1">Uncharacterized protein</fullName>
    </submittedName>
</protein>
<evidence type="ECO:0000313" key="2">
    <source>
        <dbReference type="Proteomes" id="UP001151760"/>
    </source>
</evidence>
<comment type="caution">
    <text evidence="1">The sequence shown here is derived from an EMBL/GenBank/DDBJ whole genome shotgun (WGS) entry which is preliminary data.</text>
</comment>
<keyword evidence="2" id="KW-1185">Reference proteome</keyword>
<organism evidence="1 2">
    <name type="scientific">Tanacetum coccineum</name>
    <dbReference type="NCBI Taxonomy" id="301880"/>
    <lineage>
        <taxon>Eukaryota</taxon>
        <taxon>Viridiplantae</taxon>
        <taxon>Streptophyta</taxon>
        <taxon>Embryophyta</taxon>
        <taxon>Tracheophyta</taxon>
        <taxon>Spermatophyta</taxon>
        <taxon>Magnoliopsida</taxon>
        <taxon>eudicotyledons</taxon>
        <taxon>Gunneridae</taxon>
        <taxon>Pentapetalae</taxon>
        <taxon>asterids</taxon>
        <taxon>campanulids</taxon>
        <taxon>Asterales</taxon>
        <taxon>Asteraceae</taxon>
        <taxon>Asteroideae</taxon>
        <taxon>Anthemideae</taxon>
        <taxon>Anthemidinae</taxon>
        <taxon>Tanacetum</taxon>
    </lineage>
</organism>
<sequence>MKGLENVEANIDPSLSQVVFLDRPFVETTKLILDSEKGLITFTKGIREVTFKMPYKDLEMDDLTSEGHDLLSSRVILSDYHVISGCERACDLESGFYKGVWKLSPLYKRDVERTDLEIPFEVGGSRMREGVT</sequence>
<dbReference type="Proteomes" id="UP001151760">
    <property type="component" value="Unassembled WGS sequence"/>
</dbReference>
<reference evidence="1" key="1">
    <citation type="journal article" date="2022" name="Int. J. Mol. Sci.">
        <title>Draft Genome of Tanacetum Coccineum: Genomic Comparison of Closely Related Tanacetum-Family Plants.</title>
        <authorList>
            <person name="Yamashiro T."/>
            <person name="Shiraishi A."/>
            <person name="Nakayama K."/>
            <person name="Satake H."/>
        </authorList>
    </citation>
    <scope>NUCLEOTIDE SEQUENCE</scope>
</reference>